<evidence type="ECO:0000313" key="7">
    <source>
        <dbReference type="Proteomes" id="UP000064893"/>
    </source>
</evidence>
<dbReference type="GO" id="GO:0007165">
    <property type="term" value="P:signal transduction"/>
    <property type="evidence" value="ECO:0007669"/>
    <property type="project" value="InterPro"/>
</dbReference>
<dbReference type="InterPro" id="IPR013656">
    <property type="entry name" value="PAS_4"/>
</dbReference>
<feature type="coiled-coil region" evidence="1">
    <location>
        <begin position="164"/>
        <end position="194"/>
    </location>
</feature>
<dbReference type="PROSITE" id="PS50112">
    <property type="entry name" value="PAS"/>
    <property type="match status" value="1"/>
</dbReference>
<organism evidence="6 7">
    <name type="scientific">Salinivirga cyanobacteriivorans</name>
    <dbReference type="NCBI Taxonomy" id="1307839"/>
    <lineage>
        <taxon>Bacteria</taxon>
        <taxon>Pseudomonadati</taxon>
        <taxon>Bacteroidota</taxon>
        <taxon>Bacteroidia</taxon>
        <taxon>Bacteroidales</taxon>
        <taxon>Salinivirgaceae</taxon>
        <taxon>Salinivirga</taxon>
    </lineage>
</organism>
<dbReference type="RefSeq" id="WP_057952451.1">
    <property type="nucleotide sequence ID" value="NZ_CP013118.1"/>
</dbReference>
<dbReference type="KEGG" id="blq:L21SP5_01286"/>
<feature type="transmembrane region" description="Helical" evidence="2">
    <location>
        <begin position="199"/>
        <end position="221"/>
    </location>
</feature>
<dbReference type="PROSITE" id="PS50885">
    <property type="entry name" value="HAMP"/>
    <property type="match status" value="1"/>
</dbReference>
<dbReference type="Gene3D" id="3.30.450.40">
    <property type="match status" value="1"/>
</dbReference>
<dbReference type="InterPro" id="IPR003660">
    <property type="entry name" value="HAMP_dom"/>
</dbReference>
<evidence type="ECO:0000259" key="3">
    <source>
        <dbReference type="PROSITE" id="PS50112"/>
    </source>
</evidence>
<gene>
    <name evidence="6" type="primary">bdlA_1</name>
    <name evidence="6" type="ORF">L21SP5_01286</name>
</gene>
<dbReference type="PROSITE" id="PS50113">
    <property type="entry name" value="PAC"/>
    <property type="match status" value="1"/>
</dbReference>
<dbReference type="Gene3D" id="6.10.340.10">
    <property type="match status" value="1"/>
</dbReference>
<protein>
    <submittedName>
        <fullName evidence="6">Chemotaxis regulator BdlA</fullName>
    </submittedName>
</protein>
<dbReference type="NCBIfam" id="TIGR00229">
    <property type="entry name" value="sensory_box"/>
    <property type="match status" value="1"/>
</dbReference>
<dbReference type="InterPro" id="IPR000014">
    <property type="entry name" value="PAS"/>
</dbReference>
<evidence type="ECO:0000256" key="2">
    <source>
        <dbReference type="SAM" id="Phobius"/>
    </source>
</evidence>
<dbReference type="Gene3D" id="3.30.450.20">
    <property type="entry name" value="PAS domain"/>
    <property type="match status" value="1"/>
</dbReference>
<dbReference type="GO" id="GO:0016020">
    <property type="term" value="C:membrane"/>
    <property type="evidence" value="ECO:0007669"/>
    <property type="project" value="InterPro"/>
</dbReference>
<evidence type="ECO:0000256" key="1">
    <source>
        <dbReference type="SAM" id="Coils"/>
    </source>
</evidence>
<keyword evidence="2" id="KW-1133">Transmembrane helix</keyword>
<dbReference type="InterPro" id="IPR003018">
    <property type="entry name" value="GAF"/>
</dbReference>
<dbReference type="InterPro" id="IPR029016">
    <property type="entry name" value="GAF-like_dom_sf"/>
</dbReference>
<feature type="transmembrane region" description="Helical" evidence="2">
    <location>
        <begin position="12"/>
        <end position="33"/>
    </location>
</feature>
<dbReference type="InterPro" id="IPR000700">
    <property type="entry name" value="PAS-assoc_C"/>
</dbReference>
<feature type="coiled-coil region" evidence="1">
    <location>
        <begin position="675"/>
        <end position="720"/>
    </location>
</feature>
<evidence type="ECO:0000259" key="4">
    <source>
        <dbReference type="PROSITE" id="PS50113"/>
    </source>
</evidence>
<keyword evidence="7" id="KW-1185">Reference proteome</keyword>
<dbReference type="InterPro" id="IPR035965">
    <property type="entry name" value="PAS-like_dom_sf"/>
</dbReference>
<dbReference type="Pfam" id="PF13185">
    <property type="entry name" value="GAF_2"/>
    <property type="match status" value="1"/>
</dbReference>
<dbReference type="SMART" id="SM00065">
    <property type="entry name" value="GAF"/>
    <property type="match status" value="1"/>
</dbReference>
<reference evidence="6 7" key="1">
    <citation type="submission" date="2015-11" db="EMBL/GenBank/DDBJ databases">
        <title>Description and complete genome sequence of a novel strain predominating in hypersaline microbial mats and representing a new family of the Bacteriodetes phylum.</title>
        <authorList>
            <person name="Spring S."/>
            <person name="Bunk B."/>
            <person name="Sproer C."/>
            <person name="Klenk H.-P."/>
        </authorList>
    </citation>
    <scope>NUCLEOTIDE SEQUENCE [LARGE SCALE GENOMIC DNA]</scope>
    <source>
        <strain evidence="6 7">L21-Spi-D4</strain>
    </source>
</reference>
<evidence type="ECO:0000313" key="6">
    <source>
        <dbReference type="EMBL" id="ALO14940.1"/>
    </source>
</evidence>
<evidence type="ECO:0000259" key="5">
    <source>
        <dbReference type="PROSITE" id="PS50885"/>
    </source>
</evidence>
<dbReference type="AlphaFoldDB" id="A0A0S2HYN9"/>
<dbReference type="EMBL" id="CP013118">
    <property type="protein sequence ID" value="ALO14940.1"/>
    <property type="molecule type" value="Genomic_DNA"/>
</dbReference>
<proteinExistence type="predicted"/>
<dbReference type="OrthoDB" id="1120715at2"/>
<keyword evidence="2" id="KW-0812">Transmembrane</keyword>
<sequence>MKYRFTIANRLFLGFGLIIITLLVSSILTYTTLQQNKQLNEEVANVYSPSVSHLGDMLQLVNNSKMLIKNWVHIERKSGTPDKKRLRELHTEEFPALVSKIKGIYNNWTPEEQAIFDSLEILIKDTLFAQHKQIMGRLNTFESYDDPMVVFEIFPMVEEGGEVINTTNKALDKVKELTNRLEKKSEQKNKAMFESLDSFQLFIVFSGIIMLLISLAIAIFISRATIRPILRLKDFLLIMTRGVLPDEKMKETNDEIGDMSKALNKYIDGMRRTSSFAIDMGKGEYATDFKPLSEEDTLGNALLGMRDDLKKAAEEEERRKKEDEIRNWSAQGIAKFSDILRQNNDDIEKLSYNIVDNLINYIDAIQGAIYVLSTNEEDEGEQYFEMTAAVAYGRQKMVNRKIELEEGLVGRCAFEKATVYLKEIPEDYVRITSGLGDDNPTVLLLVPLKLNNEIFGVLEIVSFKEFADYQIEFVEKVGENIASTISTVRINQRTAKLLEESRQKGEELASQEEEMRQNMEELQATQEESARRENEMQDTIDAINNTLGNFDMDINGYIISANEQYAELIYKKTGDLVGKEHRTLFDPELNDIEHYNEIWEGLKNGMPSEMEIKYSTQDGDVWLKESYTPAKNIEGEYEKIVTLVMDVTEKRSKDSAIRAYQRELEDQGEIVRDTMEQISNIKEEYDKRLIEIEKEKEVIEEESRVQIESLKMQIKELSGDDE</sequence>
<dbReference type="SUPFAM" id="SSF55781">
    <property type="entry name" value="GAF domain-like"/>
    <property type="match status" value="1"/>
</dbReference>
<feature type="coiled-coil region" evidence="1">
    <location>
        <begin position="498"/>
        <end position="539"/>
    </location>
</feature>
<feature type="domain" description="PAC" evidence="4">
    <location>
        <begin position="608"/>
        <end position="659"/>
    </location>
</feature>
<dbReference type="Proteomes" id="UP000064893">
    <property type="component" value="Chromosome"/>
</dbReference>
<dbReference type="Pfam" id="PF08448">
    <property type="entry name" value="PAS_4"/>
    <property type="match status" value="1"/>
</dbReference>
<name>A0A0S2HYN9_9BACT</name>
<keyword evidence="2" id="KW-0472">Membrane</keyword>
<feature type="domain" description="HAMP" evidence="5">
    <location>
        <begin position="223"/>
        <end position="275"/>
    </location>
</feature>
<keyword evidence="1" id="KW-0175">Coiled coil</keyword>
<accession>A0A0S2HYN9</accession>
<feature type="domain" description="PAS" evidence="3">
    <location>
        <begin position="532"/>
        <end position="588"/>
    </location>
</feature>
<dbReference type="SUPFAM" id="SSF55785">
    <property type="entry name" value="PYP-like sensor domain (PAS domain)"/>
    <property type="match status" value="1"/>
</dbReference>
<dbReference type="STRING" id="1307839.L21SP5_01286"/>